<dbReference type="Proteomes" id="UP000284178">
    <property type="component" value="Unassembled WGS sequence"/>
</dbReference>
<evidence type="ECO:0008006" key="3">
    <source>
        <dbReference type="Google" id="ProtNLM"/>
    </source>
</evidence>
<dbReference type="EMBL" id="QRUP01000028">
    <property type="protein sequence ID" value="RGR68232.1"/>
    <property type="molecule type" value="Genomic_DNA"/>
</dbReference>
<protein>
    <recommendedName>
        <fullName evidence="3">Neutral/alkaline non-lysosomal ceramidase N-terminal domain-containing protein</fullName>
    </recommendedName>
</protein>
<dbReference type="AlphaFoldDB" id="A0A412FJC3"/>
<gene>
    <name evidence="1" type="ORF">DWY25_16115</name>
</gene>
<evidence type="ECO:0000313" key="2">
    <source>
        <dbReference type="Proteomes" id="UP000284178"/>
    </source>
</evidence>
<keyword evidence="2" id="KW-1185">Reference proteome</keyword>
<name>A0A412FJC3_9FIRM</name>
<evidence type="ECO:0000313" key="1">
    <source>
        <dbReference type="EMBL" id="RGR68232.1"/>
    </source>
</evidence>
<dbReference type="GeneID" id="83016923"/>
<comment type="caution">
    <text evidence="1">The sequence shown here is derived from an EMBL/GenBank/DDBJ whole genome shotgun (WGS) entry which is preliminary data.</text>
</comment>
<sequence length="392" mass="44637">MKIGYNQVCINPTFSCLPVGFLTQTEPLNKVRGDLYARCLRMQDDGREVILITFDSLGISQDVQERMEESLRQSIGEDALIIFSCSHTHYAPSLCNALGFIEENTPYLESLDIKLLNLVRNCRMSEDAQLTVSYQVRNFTGVGRCRLSQGSDQFVLAGVLSFFKEGLRIGNFLIYNCHPTISAEDADYLSSDYPGAALDILKQRYPKEFFLFLQGPCGDVSTRFTRQAKNYDEVIRLANEIVSAWEKMMKLTPRMQPLKLDWSDQTLPIHKGLKTLDIDQMDTAGLSEKEIRELHTGAKMVEQYRGMLAMLPNEVRFTRVSLGPFRLIFNPFELFSGYMQNLDPKKDVLVCYSQGYLGYLSCPDNQEISYETMIEILSNDDKKAVAELIRSC</sequence>
<organism evidence="1 2">
    <name type="scientific">Holdemania filiformis</name>
    <dbReference type="NCBI Taxonomy" id="61171"/>
    <lineage>
        <taxon>Bacteria</taxon>
        <taxon>Bacillati</taxon>
        <taxon>Bacillota</taxon>
        <taxon>Erysipelotrichia</taxon>
        <taxon>Erysipelotrichales</taxon>
        <taxon>Erysipelotrichaceae</taxon>
        <taxon>Holdemania</taxon>
    </lineage>
</organism>
<proteinExistence type="predicted"/>
<dbReference type="RefSeq" id="WP_117896087.1">
    <property type="nucleotide sequence ID" value="NZ_CABJCV010000028.1"/>
</dbReference>
<accession>A0A412FJC3</accession>
<reference evidence="1 2" key="1">
    <citation type="submission" date="2018-08" db="EMBL/GenBank/DDBJ databases">
        <title>A genome reference for cultivated species of the human gut microbiota.</title>
        <authorList>
            <person name="Zou Y."/>
            <person name="Xue W."/>
            <person name="Luo G."/>
        </authorList>
    </citation>
    <scope>NUCLEOTIDE SEQUENCE [LARGE SCALE GENOMIC DNA]</scope>
    <source>
        <strain evidence="1 2">AF24-29</strain>
    </source>
</reference>